<feature type="domain" description="ATPase AAA-type core" evidence="1">
    <location>
        <begin position="3"/>
        <end position="142"/>
    </location>
</feature>
<dbReference type="GO" id="GO:0005524">
    <property type="term" value="F:ATP binding"/>
    <property type="evidence" value="ECO:0007669"/>
    <property type="project" value="InterPro"/>
</dbReference>
<protein>
    <recommendedName>
        <fullName evidence="1">ATPase AAA-type core domain-containing protein</fullName>
    </recommendedName>
</protein>
<dbReference type="EMBL" id="MFGW01000177">
    <property type="protein sequence ID" value="OGF62699.1"/>
    <property type="molecule type" value="Genomic_DNA"/>
</dbReference>
<evidence type="ECO:0000259" key="1">
    <source>
        <dbReference type="Pfam" id="PF00004"/>
    </source>
</evidence>
<dbReference type="AlphaFoldDB" id="A0A1F5VGW1"/>
<dbReference type="SUPFAM" id="SSF52540">
    <property type="entry name" value="P-loop containing nucleoside triphosphate hydrolases"/>
    <property type="match status" value="1"/>
</dbReference>
<proteinExistence type="predicted"/>
<gene>
    <name evidence="2" type="ORF">A2Y62_14300</name>
</gene>
<reference evidence="2 3" key="1">
    <citation type="journal article" date="2016" name="Nat. Commun.">
        <title>Thousands of microbial genomes shed light on interconnected biogeochemical processes in an aquifer system.</title>
        <authorList>
            <person name="Anantharaman K."/>
            <person name="Brown C.T."/>
            <person name="Hug L.A."/>
            <person name="Sharon I."/>
            <person name="Castelle C.J."/>
            <person name="Probst A.J."/>
            <person name="Thomas B.C."/>
            <person name="Singh A."/>
            <person name="Wilkins M.J."/>
            <person name="Karaoz U."/>
            <person name="Brodie E.L."/>
            <person name="Williams K.H."/>
            <person name="Hubbard S.S."/>
            <person name="Banfield J.F."/>
        </authorList>
    </citation>
    <scope>NUCLEOTIDE SEQUENCE [LARGE SCALE GENOMIC DNA]</scope>
</reference>
<evidence type="ECO:0000313" key="2">
    <source>
        <dbReference type="EMBL" id="OGF62699.1"/>
    </source>
</evidence>
<accession>A0A1F5VGW1</accession>
<dbReference type="GO" id="GO:0016887">
    <property type="term" value="F:ATP hydrolysis activity"/>
    <property type="evidence" value="ECO:0007669"/>
    <property type="project" value="InterPro"/>
</dbReference>
<dbReference type="InterPro" id="IPR027417">
    <property type="entry name" value="P-loop_NTPase"/>
</dbReference>
<dbReference type="Proteomes" id="UP000178943">
    <property type="component" value="Unassembled WGS sequence"/>
</dbReference>
<organism evidence="2 3">
    <name type="scientific">Candidatus Fischerbacteria bacterium RBG_13_37_8</name>
    <dbReference type="NCBI Taxonomy" id="1817863"/>
    <lineage>
        <taxon>Bacteria</taxon>
        <taxon>Candidatus Fischeribacteriota</taxon>
    </lineage>
</organism>
<comment type="caution">
    <text evidence="2">The sequence shown here is derived from an EMBL/GenBank/DDBJ whole genome shotgun (WGS) entry which is preliminary data.</text>
</comment>
<dbReference type="InterPro" id="IPR003959">
    <property type="entry name" value="ATPase_AAA_core"/>
</dbReference>
<dbReference type="Gene3D" id="3.40.50.300">
    <property type="entry name" value="P-loop containing nucleotide triphosphate hydrolases"/>
    <property type="match status" value="1"/>
</dbReference>
<name>A0A1F5VGW1_9BACT</name>
<sequence>MIILILGGIGSGKTLTAVKTIIDNSQYAYTNFPMQNYKNYKRLRISDIIIRAKDKKEKDCINWAFWNKEIKEHKNYSIYLDEISNIIHARTAMSRTNILLSKFISQIRKVLQDNPSSHLYCISQTIRRIDIDLRELCQVIITCNSAEVKGKTWIKLKYYNGITDYISNHCRLKKIFLGNPYFKYYNTEKFVTFGDATEDYI</sequence>
<evidence type="ECO:0000313" key="3">
    <source>
        <dbReference type="Proteomes" id="UP000178943"/>
    </source>
</evidence>
<dbReference type="Pfam" id="PF00004">
    <property type="entry name" value="AAA"/>
    <property type="match status" value="1"/>
</dbReference>